<feature type="region of interest" description="Disordered" evidence="2">
    <location>
        <begin position="1"/>
        <end position="29"/>
    </location>
</feature>
<keyword evidence="5" id="KW-1185">Reference proteome</keyword>
<organism evidence="4 6">
    <name type="scientific">Micromonospora musae</name>
    <dbReference type="NCBI Taxonomy" id="1894970"/>
    <lineage>
        <taxon>Bacteria</taxon>
        <taxon>Bacillati</taxon>
        <taxon>Actinomycetota</taxon>
        <taxon>Actinomycetes</taxon>
        <taxon>Micromonosporales</taxon>
        <taxon>Micromonosporaceae</taxon>
        <taxon>Micromonospora</taxon>
    </lineage>
</organism>
<dbReference type="Gene3D" id="3.30.1330.40">
    <property type="entry name" value="RutC-like"/>
    <property type="match status" value="1"/>
</dbReference>
<evidence type="ECO:0000313" key="6">
    <source>
        <dbReference type="Proteomes" id="UP000275865"/>
    </source>
</evidence>
<dbReference type="Pfam" id="PF01042">
    <property type="entry name" value="Ribonuc_L-PSP"/>
    <property type="match status" value="1"/>
</dbReference>
<reference evidence="5 6" key="1">
    <citation type="submission" date="2018-09" db="EMBL/GenBank/DDBJ databases">
        <title>Micromonospora sp. nov. MS1-9, isolated from a root of Musa sp.</title>
        <authorList>
            <person name="Kuncharoen N."/>
            <person name="Kudo T."/>
            <person name="Ohkuma M."/>
            <person name="Yuki M."/>
            <person name="Tanasupawat S."/>
        </authorList>
    </citation>
    <scope>NUCLEOTIDE SEQUENCE [LARGE SCALE GENOMIC DNA]</scope>
    <source>
        <strain evidence="4 6">MS1-9</strain>
        <strain evidence="3 5">NGC1-4</strain>
    </source>
</reference>
<evidence type="ECO:0000313" key="4">
    <source>
        <dbReference type="EMBL" id="RKN32334.1"/>
    </source>
</evidence>
<name>A0A3A9YDH0_9ACTN</name>
<dbReference type="InterPro" id="IPR035959">
    <property type="entry name" value="RutC-like_sf"/>
</dbReference>
<dbReference type="PANTHER" id="PTHR11803">
    <property type="entry name" value="2-IMINOBUTANOATE/2-IMINOPROPANOATE DEAMINASE RIDA"/>
    <property type="match status" value="1"/>
</dbReference>
<comment type="similarity">
    <text evidence="1">Belongs to the RutC family.</text>
</comment>
<dbReference type="EMBL" id="RAZT01000006">
    <property type="protein sequence ID" value="RKN32334.1"/>
    <property type="molecule type" value="Genomic_DNA"/>
</dbReference>
<evidence type="ECO:0000256" key="2">
    <source>
        <dbReference type="SAM" id="MobiDB-lite"/>
    </source>
</evidence>
<dbReference type="PANTHER" id="PTHR11803:SF58">
    <property type="entry name" value="PROTEIN HMF1-RELATED"/>
    <property type="match status" value="1"/>
</dbReference>
<dbReference type="SUPFAM" id="SSF55298">
    <property type="entry name" value="YjgF-like"/>
    <property type="match status" value="1"/>
</dbReference>
<evidence type="ECO:0000256" key="1">
    <source>
        <dbReference type="ARBA" id="ARBA00010552"/>
    </source>
</evidence>
<evidence type="ECO:0000313" key="5">
    <source>
        <dbReference type="Proteomes" id="UP000271548"/>
    </source>
</evidence>
<evidence type="ECO:0000313" key="3">
    <source>
        <dbReference type="EMBL" id="RKN20854.1"/>
    </source>
</evidence>
<dbReference type="CDD" id="cd00448">
    <property type="entry name" value="YjgF_YER057c_UK114_family"/>
    <property type="match status" value="1"/>
</dbReference>
<dbReference type="AlphaFoldDB" id="A0A3A9YDH0"/>
<gene>
    <name evidence="4" type="ORF">D7044_13860</name>
    <name evidence="3" type="ORF">D7147_08480</name>
</gene>
<protein>
    <submittedName>
        <fullName evidence="4">RidA family protein</fullName>
    </submittedName>
</protein>
<dbReference type="EMBL" id="RAZS01000003">
    <property type="protein sequence ID" value="RKN20854.1"/>
    <property type="molecule type" value="Genomic_DNA"/>
</dbReference>
<accession>A0A3A9YDH0</accession>
<sequence>MTSSNDTSIFGDHLRSLESSRPHRDAEGKGDVVHNVHAGEVDGLKFINPKGLYDPRPNAYSHLAIFPAGWRMILPAGQGGETEDGVLSEDFGTQLRQALTNAATVLAAADATMADVAKFNLLIVDHNEEKFAVVRQEFDRVWGDRKPAWTLIPVPALALKGMLIEIDVIAVVPR</sequence>
<comment type="caution">
    <text evidence="4">The sequence shown here is derived from an EMBL/GenBank/DDBJ whole genome shotgun (WGS) entry which is preliminary data.</text>
</comment>
<dbReference type="GO" id="GO:0019239">
    <property type="term" value="F:deaminase activity"/>
    <property type="evidence" value="ECO:0007669"/>
    <property type="project" value="TreeGrafter"/>
</dbReference>
<proteinExistence type="inferred from homology"/>
<dbReference type="Proteomes" id="UP000271548">
    <property type="component" value="Unassembled WGS sequence"/>
</dbReference>
<dbReference type="RefSeq" id="WP_120675471.1">
    <property type="nucleotide sequence ID" value="NZ_RAZS01000003.1"/>
</dbReference>
<dbReference type="Proteomes" id="UP000275865">
    <property type="component" value="Unassembled WGS sequence"/>
</dbReference>
<feature type="compositionally biased region" description="Basic and acidic residues" evidence="2">
    <location>
        <begin position="12"/>
        <end position="29"/>
    </location>
</feature>
<dbReference type="GO" id="GO:0005829">
    <property type="term" value="C:cytosol"/>
    <property type="evidence" value="ECO:0007669"/>
    <property type="project" value="TreeGrafter"/>
</dbReference>
<dbReference type="OrthoDB" id="3212792at2"/>
<dbReference type="InterPro" id="IPR006175">
    <property type="entry name" value="YjgF/YER057c/UK114"/>
</dbReference>